<keyword evidence="2" id="KW-1185">Reference proteome</keyword>
<accession>A0AAV0Y256</accession>
<organism evidence="1 2">
    <name type="scientific">Macrosiphum euphorbiae</name>
    <name type="common">potato aphid</name>
    <dbReference type="NCBI Taxonomy" id="13131"/>
    <lineage>
        <taxon>Eukaryota</taxon>
        <taxon>Metazoa</taxon>
        <taxon>Ecdysozoa</taxon>
        <taxon>Arthropoda</taxon>
        <taxon>Hexapoda</taxon>
        <taxon>Insecta</taxon>
        <taxon>Pterygota</taxon>
        <taxon>Neoptera</taxon>
        <taxon>Paraneoptera</taxon>
        <taxon>Hemiptera</taxon>
        <taxon>Sternorrhyncha</taxon>
        <taxon>Aphidomorpha</taxon>
        <taxon>Aphidoidea</taxon>
        <taxon>Aphididae</taxon>
        <taxon>Macrosiphini</taxon>
        <taxon>Macrosiphum</taxon>
    </lineage>
</organism>
<reference evidence="1 2" key="1">
    <citation type="submission" date="2023-01" db="EMBL/GenBank/DDBJ databases">
        <authorList>
            <person name="Whitehead M."/>
        </authorList>
    </citation>
    <scope>NUCLEOTIDE SEQUENCE [LARGE SCALE GENOMIC DNA]</scope>
</reference>
<gene>
    <name evidence="1" type="ORF">MEUPH1_LOCUS27470</name>
</gene>
<proteinExistence type="predicted"/>
<name>A0AAV0Y256_9HEMI</name>
<comment type="caution">
    <text evidence="1">The sequence shown here is derived from an EMBL/GenBank/DDBJ whole genome shotgun (WGS) entry which is preliminary data.</text>
</comment>
<dbReference type="EMBL" id="CARXXK010001124">
    <property type="protein sequence ID" value="CAI6373767.1"/>
    <property type="molecule type" value="Genomic_DNA"/>
</dbReference>
<protein>
    <submittedName>
        <fullName evidence="1">Uncharacterized protein</fullName>
    </submittedName>
</protein>
<dbReference type="AlphaFoldDB" id="A0AAV0Y256"/>
<sequence>MVKVSSDKTSTPAQKHLSGIWRKVVCGLSIRLLWTSKQRSGVVANMLIEEWERRRVEGEKTVVTVSTHKTGDKEPATLVISHGKAELMERYFSLRQRVITSAKQFFVTNKGERVTKLYDDINKIYGSRLSASVFRRMVETKSRGHHPDVSKSVAVALQHGDGTALKFYRLPDTNEAIRRHDKLEMVGATALFEAEVLKNFVEIFGHQAYVNMTHENIVERLQTSDEYAAHDGAEITQSFVRRVKARYDEQVHDDRVTIIYDLAVQEYEKNNISKYAVENLAKENKIHYFLYANKEKIVKDVVKRFQ</sequence>
<evidence type="ECO:0000313" key="2">
    <source>
        <dbReference type="Proteomes" id="UP001160148"/>
    </source>
</evidence>
<evidence type="ECO:0000313" key="1">
    <source>
        <dbReference type="EMBL" id="CAI6373767.1"/>
    </source>
</evidence>
<dbReference type="Proteomes" id="UP001160148">
    <property type="component" value="Unassembled WGS sequence"/>
</dbReference>